<name>A0A3D9H2S1_9PROT</name>
<feature type="transmembrane region" description="Helical" evidence="6">
    <location>
        <begin position="125"/>
        <end position="145"/>
    </location>
</feature>
<feature type="transmembrane region" description="Helical" evidence="6">
    <location>
        <begin position="16"/>
        <end position="39"/>
    </location>
</feature>
<protein>
    <submittedName>
        <fullName evidence="7">O-antigen/teichoic acid export membrane protein</fullName>
    </submittedName>
</protein>
<evidence type="ECO:0000313" key="8">
    <source>
        <dbReference type="Proteomes" id="UP000256845"/>
    </source>
</evidence>
<dbReference type="OrthoDB" id="9815248at2"/>
<feature type="transmembrane region" description="Helical" evidence="6">
    <location>
        <begin position="254"/>
        <end position="275"/>
    </location>
</feature>
<accession>A0A3D9H2S1</accession>
<feature type="transmembrane region" description="Helical" evidence="6">
    <location>
        <begin position="219"/>
        <end position="242"/>
    </location>
</feature>
<keyword evidence="8" id="KW-1185">Reference proteome</keyword>
<gene>
    <name evidence="7" type="ORF">DFP90_1188</name>
</gene>
<evidence type="ECO:0000256" key="3">
    <source>
        <dbReference type="ARBA" id="ARBA00022692"/>
    </source>
</evidence>
<evidence type="ECO:0000313" key="7">
    <source>
        <dbReference type="EMBL" id="RED43785.1"/>
    </source>
</evidence>
<comment type="caution">
    <text evidence="7">The sequence shown here is derived from an EMBL/GenBank/DDBJ whole genome shotgun (WGS) entry which is preliminary data.</text>
</comment>
<evidence type="ECO:0000256" key="6">
    <source>
        <dbReference type="SAM" id="Phobius"/>
    </source>
</evidence>
<feature type="transmembrane region" description="Helical" evidence="6">
    <location>
        <begin position="330"/>
        <end position="356"/>
    </location>
</feature>
<dbReference type="GO" id="GO:0005886">
    <property type="term" value="C:plasma membrane"/>
    <property type="evidence" value="ECO:0007669"/>
    <property type="project" value="UniProtKB-SubCell"/>
</dbReference>
<keyword evidence="4 6" id="KW-1133">Transmembrane helix</keyword>
<dbReference type="InterPro" id="IPR050833">
    <property type="entry name" value="Poly_Biosynth_Transport"/>
</dbReference>
<dbReference type="Pfam" id="PF01943">
    <property type="entry name" value="Polysacc_synt"/>
    <property type="match status" value="1"/>
</dbReference>
<dbReference type="EMBL" id="QRDW01000018">
    <property type="protein sequence ID" value="RED43785.1"/>
    <property type="molecule type" value="Genomic_DNA"/>
</dbReference>
<evidence type="ECO:0000256" key="4">
    <source>
        <dbReference type="ARBA" id="ARBA00022989"/>
    </source>
</evidence>
<dbReference type="Proteomes" id="UP000256845">
    <property type="component" value="Unassembled WGS sequence"/>
</dbReference>
<evidence type="ECO:0000256" key="1">
    <source>
        <dbReference type="ARBA" id="ARBA00004651"/>
    </source>
</evidence>
<dbReference type="PANTHER" id="PTHR30250">
    <property type="entry name" value="PST FAMILY PREDICTED COLANIC ACID TRANSPORTER"/>
    <property type="match status" value="1"/>
</dbReference>
<feature type="transmembrane region" description="Helical" evidence="6">
    <location>
        <begin position="442"/>
        <end position="461"/>
    </location>
</feature>
<reference evidence="7 8" key="1">
    <citation type="submission" date="2018-07" db="EMBL/GenBank/DDBJ databases">
        <title>Genomic Encyclopedia of Type Strains, Phase III (KMG-III): the genomes of soil and plant-associated and newly described type strains.</title>
        <authorList>
            <person name="Whitman W."/>
        </authorList>
    </citation>
    <scope>NUCLEOTIDE SEQUENCE [LARGE SCALE GENOMIC DNA]</scope>
    <source>
        <strain evidence="7 8">CECT 8488</strain>
    </source>
</reference>
<keyword evidence="2" id="KW-1003">Cell membrane</keyword>
<feature type="transmembrane region" description="Helical" evidence="6">
    <location>
        <begin position="368"/>
        <end position="399"/>
    </location>
</feature>
<evidence type="ECO:0000256" key="2">
    <source>
        <dbReference type="ARBA" id="ARBA00022475"/>
    </source>
</evidence>
<feature type="transmembrane region" description="Helical" evidence="6">
    <location>
        <begin position="45"/>
        <end position="67"/>
    </location>
</feature>
<dbReference type="RefSeq" id="WP_115939414.1">
    <property type="nucleotide sequence ID" value="NZ_QRDW01000018.1"/>
</dbReference>
<dbReference type="PANTHER" id="PTHR30250:SF11">
    <property type="entry name" value="O-ANTIGEN TRANSPORTER-RELATED"/>
    <property type="match status" value="1"/>
</dbReference>
<evidence type="ECO:0000256" key="5">
    <source>
        <dbReference type="ARBA" id="ARBA00023136"/>
    </source>
</evidence>
<comment type="subcellular location">
    <subcellularLocation>
        <location evidence="1">Cell membrane</location>
        <topology evidence="1">Multi-pass membrane protein</topology>
    </subcellularLocation>
</comment>
<feature type="transmembrane region" description="Helical" evidence="6">
    <location>
        <begin position="166"/>
        <end position="199"/>
    </location>
</feature>
<dbReference type="AlphaFoldDB" id="A0A3D9H2S1"/>
<feature type="transmembrane region" description="Helical" evidence="6">
    <location>
        <begin position="295"/>
        <end position="318"/>
    </location>
</feature>
<feature type="transmembrane region" description="Helical" evidence="6">
    <location>
        <begin position="88"/>
        <end position="113"/>
    </location>
</feature>
<dbReference type="InterPro" id="IPR002797">
    <property type="entry name" value="Polysacc_synth"/>
</dbReference>
<keyword evidence="3 6" id="KW-0812">Transmembrane</keyword>
<proteinExistence type="predicted"/>
<sequence>MLGLVRKLPSWIRQSLVYAGALMAAKVIALLMVPVFTHFLTPEQFATLDILQSLADILSIVIGLGLADTLYRYSGGAATDAERKRHAASILGLAVLTTVFFGVTLQILAPFIQQSLPLETELIDLRIILVSLSFSALILVPLAWLRMENRAWSFFSASAGRTALQALLAAVFLVLGAAITGVLAAGMIACILLAAYAYIIQMRKTGVILSLRENLRYAAYAGPLVLVGLFGFLMGSFDRWIIAAQGDMIETAHYALAAKFGLATSFLLQPFLMWWQPKRFELLNGKDGDQKCAHFAVIGIAIAFLSAVIMASFAPLAVTLLTPAEYHGAIAFIPTLALLMALHSSTMMVNLGIYAGSNTNRAMVIDGIAAALALAGYFILIPMHGAWGAIEATLLALGLRFLETLRQSQKRHPLPLNHARIWAIMGSASLTALLLGRIENPWICAGSGSLIMLAAGLGYWISRRNQSKLGGQQVQEPV</sequence>
<keyword evidence="5 6" id="KW-0472">Membrane</keyword>
<organism evidence="7 8">
    <name type="scientific">Aestuariispira insulae</name>
    <dbReference type="NCBI Taxonomy" id="1461337"/>
    <lineage>
        <taxon>Bacteria</taxon>
        <taxon>Pseudomonadati</taxon>
        <taxon>Pseudomonadota</taxon>
        <taxon>Alphaproteobacteria</taxon>
        <taxon>Rhodospirillales</taxon>
        <taxon>Kiloniellaceae</taxon>
        <taxon>Aestuariispira</taxon>
    </lineage>
</organism>